<keyword evidence="3" id="KW-0285">Flavoprotein</keyword>
<protein>
    <submittedName>
        <fullName evidence="8">NAD(P)/FAD-dependent oxidoreductase</fullName>
    </submittedName>
</protein>
<dbReference type="PANTHER" id="PTHR43872">
    <property type="entry name" value="MONOOXYGENASE, PUTATIVE (AFU_ORTHOLOGUE AFUA_8G02570)-RELATED"/>
    <property type="match status" value="1"/>
</dbReference>
<dbReference type="InterPro" id="IPR051820">
    <property type="entry name" value="FAD-binding_MO"/>
</dbReference>
<sequence>MRDTTDPDSLDVIIVGAGLSGIGAACLMAEKRPDDRIALLEAREAMGGTWDYFRYPGIRSDSDMHTLGYSFRPWLGEKAITDGPSINAYIRETAVAYGVDERIRYQHRVTAADWDGARWQLTVETPEGTRQLATRFLMICTGYYDYAGGHAPVFAGQEDFAGPIIHPQHWPEDLDWTGKRVAVIGSGATAVTLMPELAKTAAHVTQIQRTPTYVTDMPARDGMARFFSRVLPEQAAHTVTRWKNILMGMGFFQLSQRWPSLVRGMLSKNVVKKSGADPTHFDPPYKPWDQRLCLAPDGDFFEVLKDGSASITTGAVERFEPAGVRLVSGELVEADIIVTATGLRMKLAGGMRVTVGGHAVHPGSHLSYKGAMLSDVPNFVMTFGYTNASWTLKCELVLRWAIRLLDHMEKTGTDIATPRPPQDASAEPAVPLTSGYIQRALEHLPKQAQTRPWRVHQNYLLDLRAFRMDPIQDGTMEFSHATVPATA</sequence>
<dbReference type="Gene3D" id="3.50.50.60">
    <property type="entry name" value="FAD/NAD(P)-binding domain"/>
    <property type="match status" value="3"/>
</dbReference>
<gene>
    <name evidence="8" type="ORF">I0K15_07080</name>
</gene>
<dbReference type="Proteomes" id="UP000594800">
    <property type="component" value="Chromosome"/>
</dbReference>
<evidence type="ECO:0000313" key="8">
    <source>
        <dbReference type="EMBL" id="QPH55492.1"/>
    </source>
</evidence>
<dbReference type="InterPro" id="IPR020946">
    <property type="entry name" value="Flavin_mOase-like"/>
</dbReference>
<dbReference type="InterPro" id="IPR036188">
    <property type="entry name" value="FAD/NAD-bd_sf"/>
</dbReference>
<evidence type="ECO:0000256" key="3">
    <source>
        <dbReference type="ARBA" id="ARBA00022630"/>
    </source>
</evidence>
<dbReference type="GO" id="GO:0050661">
    <property type="term" value="F:NADP binding"/>
    <property type="evidence" value="ECO:0007669"/>
    <property type="project" value="InterPro"/>
</dbReference>
<evidence type="ECO:0000256" key="2">
    <source>
        <dbReference type="ARBA" id="ARBA00010139"/>
    </source>
</evidence>
<dbReference type="KEGG" id="poz:I0K15_07080"/>
<keyword evidence="6" id="KW-0560">Oxidoreductase</keyword>
<keyword evidence="4" id="KW-0274">FAD</keyword>
<organism evidence="8 9">
    <name type="scientific">Pontivivens ytuae</name>
    <dbReference type="NCBI Taxonomy" id="2789856"/>
    <lineage>
        <taxon>Bacteria</taxon>
        <taxon>Pseudomonadati</taxon>
        <taxon>Pseudomonadota</taxon>
        <taxon>Alphaproteobacteria</taxon>
        <taxon>Rhodobacterales</taxon>
        <taxon>Paracoccaceae</taxon>
        <taxon>Pontivivens</taxon>
    </lineage>
</organism>
<comment type="similarity">
    <text evidence="2">Belongs to the FAD-binding monooxygenase family.</text>
</comment>
<dbReference type="EMBL" id="CP064942">
    <property type="protein sequence ID" value="QPH55492.1"/>
    <property type="molecule type" value="Genomic_DNA"/>
</dbReference>
<evidence type="ECO:0000313" key="9">
    <source>
        <dbReference type="Proteomes" id="UP000594800"/>
    </source>
</evidence>
<dbReference type="GO" id="GO:0004499">
    <property type="term" value="F:N,N-dimethylaniline monooxygenase activity"/>
    <property type="evidence" value="ECO:0007669"/>
    <property type="project" value="InterPro"/>
</dbReference>
<evidence type="ECO:0000256" key="4">
    <source>
        <dbReference type="ARBA" id="ARBA00022827"/>
    </source>
</evidence>
<evidence type="ECO:0000256" key="7">
    <source>
        <dbReference type="ARBA" id="ARBA00023033"/>
    </source>
</evidence>
<dbReference type="FunFam" id="3.50.50.60:FF:000228">
    <property type="entry name" value="FAD-containing monooxygenase EthA"/>
    <property type="match status" value="1"/>
</dbReference>
<evidence type="ECO:0000256" key="1">
    <source>
        <dbReference type="ARBA" id="ARBA00001974"/>
    </source>
</evidence>
<name>A0A7S9QEJ8_9RHOB</name>
<accession>A0A7S9QEJ8</accession>
<dbReference type="Pfam" id="PF13450">
    <property type="entry name" value="NAD_binding_8"/>
    <property type="match status" value="1"/>
</dbReference>
<dbReference type="PROSITE" id="PS51257">
    <property type="entry name" value="PROKAR_LIPOPROTEIN"/>
    <property type="match status" value="1"/>
</dbReference>
<keyword evidence="9" id="KW-1185">Reference proteome</keyword>
<reference evidence="8 9" key="1">
    <citation type="submission" date="2020-11" db="EMBL/GenBank/DDBJ databases">
        <title>Description of Pontivivens ytuae sp. nov. isolated from deep sea sediment of Mariana Trench.</title>
        <authorList>
            <person name="Wang Z."/>
            <person name="Sun Q.-L."/>
            <person name="Xu X.-D."/>
            <person name="Tang Y.-Z."/>
            <person name="Zhang J."/>
        </authorList>
    </citation>
    <scope>NUCLEOTIDE SEQUENCE [LARGE SCALE GENOMIC DNA]</scope>
    <source>
        <strain evidence="8 9">MT2928</strain>
    </source>
</reference>
<dbReference type="PRINTS" id="PR00411">
    <property type="entry name" value="PNDRDTASEI"/>
</dbReference>
<keyword evidence="5" id="KW-0521">NADP</keyword>
<evidence type="ECO:0000256" key="5">
    <source>
        <dbReference type="ARBA" id="ARBA00022857"/>
    </source>
</evidence>
<dbReference type="RefSeq" id="WP_196104691.1">
    <property type="nucleotide sequence ID" value="NZ_CP064942.1"/>
</dbReference>
<dbReference type="PANTHER" id="PTHR43872:SF1">
    <property type="entry name" value="MONOOXYGENASE, PUTATIVE (AFU_ORTHOLOGUE AFUA_8G02570)-RELATED"/>
    <property type="match status" value="1"/>
</dbReference>
<dbReference type="SUPFAM" id="SSF51905">
    <property type="entry name" value="FAD/NAD(P)-binding domain"/>
    <property type="match status" value="2"/>
</dbReference>
<dbReference type="Pfam" id="PF00743">
    <property type="entry name" value="FMO-like"/>
    <property type="match status" value="1"/>
</dbReference>
<dbReference type="GO" id="GO:0050660">
    <property type="term" value="F:flavin adenine dinucleotide binding"/>
    <property type="evidence" value="ECO:0007669"/>
    <property type="project" value="InterPro"/>
</dbReference>
<dbReference type="AlphaFoldDB" id="A0A7S9QEJ8"/>
<keyword evidence="7" id="KW-0503">Monooxygenase</keyword>
<comment type="cofactor">
    <cofactor evidence="1">
        <name>FAD</name>
        <dbReference type="ChEBI" id="CHEBI:57692"/>
    </cofactor>
</comment>
<evidence type="ECO:0000256" key="6">
    <source>
        <dbReference type="ARBA" id="ARBA00023002"/>
    </source>
</evidence>
<proteinExistence type="inferred from homology"/>